<dbReference type="FunCoup" id="E2BNB2">
    <property type="interactions" value="5"/>
</dbReference>
<reference evidence="2 3" key="1">
    <citation type="journal article" date="2010" name="Science">
        <title>Genomic comparison of the ants Camponotus floridanus and Harpegnathos saltator.</title>
        <authorList>
            <person name="Bonasio R."/>
            <person name="Zhang G."/>
            <person name="Ye C."/>
            <person name="Mutti N.S."/>
            <person name="Fang X."/>
            <person name="Qin N."/>
            <person name="Donahue G."/>
            <person name="Yang P."/>
            <person name="Li Q."/>
            <person name="Li C."/>
            <person name="Zhang P."/>
            <person name="Huang Z."/>
            <person name="Berger S.L."/>
            <person name="Reinberg D."/>
            <person name="Wang J."/>
            <person name="Liebig J."/>
        </authorList>
    </citation>
    <scope>NUCLEOTIDE SEQUENCE [LARGE SCALE GENOMIC DNA]</scope>
    <source>
        <strain evidence="2 3">R22 G/1</strain>
    </source>
</reference>
<keyword evidence="3" id="KW-1185">Reference proteome</keyword>
<dbReference type="Proteomes" id="UP000008237">
    <property type="component" value="Unassembled WGS sequence"/>
</dbReference>
<evidence type="ECO:0000256" key="1">
    <source>
        <dbReference type="SAM" id="Phobius"/>
    </source>
</evidence>
<organism evidence="3">
    <name type="scientific">Harpegnathos saltator</name>
    <name type="common">Jerdon's jumping ant</name>
    <dbReference type="NCBI Taxonomy" id="610380"/>
    <lineage>
        <taxon>Eukaryota</taxon>
        <taxon>Metazoa</taxon>
        <taxon>Ecdysozoa</taxon>
        <taxon>Arthropoda</taxon>
        <taxon>Hexapoda</taxon>
        <taxon>Insecta</taxon>
        <taxon>Pterygota</taxon>
        <taxon>Neoptera</taxon>
        <taxon>Endopterygota</taxon>
        <taxon>Hymenoptera</taxon>
        <taxon>Apocrita</taxon>
        <taxon>Aculeata</taxon>
        <taxon>Formicoidea</taxon>
        <taxon>Formicidae</taxon>
        <taxon>Ponerinae</taxon>
        <taxon>Ponerini</taxon>
        <taxon>Harpegnathos</taxon>
    </lineage>
</organism>
<dbReference type="InParanoid" id="E2BNB2"/>
<sequence>MQNTSSREMIKWYSWIIFITLGVIAQDISYKDIAPELRECYDNKYLYEKDNRLPHTLNTLIALIRKIENAEGLLNMDLRTLTIGIMHRFRQDGIIENPNVSRQPGVSPYAPMDEQAAKFTRTLSFIPQRTAEIPHEVLTNVEKCTLHFMLSDSIEIFERGDENVVCKFTNDLYRRARSVNSNHSIKENFNIHDVETLTPEQIDVITNHKDVATEDTIDPNALYPELPPNHPKVARVLSMPPYSNCPVENGIIKTIWGPVSIGSVIAGIAAGLQPETVKLSDLFPRDVQQKPYLSKLSVDNKWIATISGDLAEVTLIQGPTGRKLKVGVSGNWNSSAIPRWYFLKYNDSLEFTTAEIRGGLDGLILANEVEFLYSKIPTLKLSQILDMYYSAHGLFDHSIRACNRGSLFTALSSNASETMAMQSYSASLVLKQDLQTATMDDNVIEDFAKIAANELSTNAITSSSAGFDLAKSLDKLESIQTIKLNNERSGLGNGKSDIILIIPYTSSVPDPDKEYCKQQLNRMREQVPDATILVLTYGPKERWSDYVNDITTDLFSAAISENQDGALQTVLQLITRIRQVPQRLINTECGANYSPAGATNSFDGYIEPNTVIYYRLHPNYFYSSDSSHYSTIKIEPSVWGILKVCTSRQPMNVDSPEGENVQCTLISDKAFTVSFSCNEAQYIHSCQPFYMSIIANSSAEPYECTDILFCRFPHMIKYKVHYENLICTSSANINLFNIVLLITTIIYLIDFYSS</sequence>
<feature type="transmembrane region" description="Helical" evidence="1">
    <location>
        <begin position="12"/>
        <end position="30"/>
    </location>
</feature>
<keyword evidence="1" id="KW-0472">Membrane</keyword>
<keyword evidence="1" id="KW-1133">Transmembrane helix</keyword>
<evidence type="ECO:0008006" key="4">
    <source>
        <dbReference type="Google" id="ProtNLM"/>
    </source>
</evidence>
<name>E2BNB2_HARSA</name>
<dbReference type="OMA" id="DICPMIY"/>
<dbReference type="STRING" id="610380.E2BNB2"/>
<evidence type="ECO:0000313" key="2">
    <source>
        <dbReference type="EMBL" id="EFN82874.1"/>
    </source>
</evidence>
<proteinExistence type="predicted"/>
<accession>E2BNB2</accession>
<dbReference type="EMBL" id="GL449385">
    <property type="protein sequence ID" value="EFN82874.1"/>
    <property type="molecule type" value="Genomic_DNA"/>
</dbReference>
<evidence type="ECO:0000313" key="3">
    <source>
        <dbReference type="Proteomes" id="UP000008237"/>
    </source>
</evidence>
<dbReference type="OrthoDB" id="10256829at2759"/>
<dbReference type="AlphaFoldDB" id="E2BNB2"/>
<gene>
    <name evidence="2" type="ORF">EAI_07318</name>
</gene>
<protein>
    <recommendedName>
        <fullName evidence="4">N-acetylmuramoyl-L-alanine amidase</fullName>
    </recommendedName>
</protein>
<keyword evidence="1" id="KW-0812">Transmembrane</keyword>